<dbReference type="Proteomes" id="UP000282574">
    <property type="component" value="Unassembled WGS sequence"/>
</dbReference>
<gene>
    <name evidence="1" type="ORF">DSM107010_68170</name>
</gene>
<sequence>MSSNLEYLLVILDEQAKLIETINTRNSFRYKSNYRLILETGKPFLNRVEPPPFKGKPKFCFENCLQGLWNYPELYYCEGFAVTNDVAIAASHAWLLNDEAEVIDPTWTGKMFTGCTYFGVVFNTEFVVSFAAKTKRYGILDNDSMNKHQLLREGFPEGALHEKFHPRIA</sequence>
<evidence type="ECO:0000313" key="2">
    <source>
        <dbReference type="Proteomes" id="UP000282574"/>
    </source>
</evidence>
<evidence type="ECO:0000313" key="1">
    <source>
        <dbReference type="EMBL" id="RUT00299.1"/>
    </source>
</evidence>
<dbReference type="RefSeq" id="WP_106169217.1">
    <property type="nucleotide sequence ID" value="NZ_JAVKZF010000009.1"/>
</dbReference>
<organism evidence="1 2">
    <name type="scientific">Chroococcidiopsis cubana SAG 39.79</name>
    <dbReference type="NCBI Taxonomy" id="388085"/>
    <lineage>
        <taxon>Bacteria</taxon>
        <taxon>Bacillati</taxon>
        <taxon>Cyanobacteriota</taxon>
        <taxon>Cyanophyceae</taxon>
        <taxon>Chroococcidiopsidales</taxon>
        <taxon>Chroococcidiopsidaceae</taxon>
        <taxon>Chroococcidiopsis</taxon>
    </lineage>
</organism>
<comment type="caution">
    <text evidence="1">The sequence shown here is derived from an EMBL/GenBank/DDBJ whole genome shotgun (WGS) entry which is preliminary data.</text>
</comment>
<name>A0AB37U8Y3_9CYAN</name>
<reference evidence="1 2" key="1">
    <citation type="journal article" date="2019" name="Genome Biol. Evol.">
        <title>Day and night: Metabolic profiles and evolutionary relationships of six axenic non-marine cyanobacteria.</title>
        <authorList>
            <person name="Will S.E."/>
            <person name="Henke P."/>
            <person name="Boedeker C."/>
            <person name="Huang S."/>
            <person name="Brinkmann H."/>
            <person name="Rohde M."/>
            <person name="Jarek M."/>
            <person name="Friedl T."/>
            <person name="Seufert S."/>
            <person name="Schumacher M."/>
            <person name="Overmann J."/>
            <person name="Neumann-Schaal M."/>
            <person name="Petersen J."/>
        </authorList>
    </citation>
    <scope>NUCLEOTIDE SEQUENCE [LARGE SCALE GENOMIC DNA]</scope>
    <source>
        <strain evidence="1 2">SAG 39.79</strain>
    </source>
</reference>
<dbReference type="AlphaFoldDB" id="A0AB37U8Y3"/>
<dbReference type="EMBL" id="RSCK01000148">
    <property type="protein sequence ID" value="RUT00299.1"/>
    <property type="molecule type" value="Genomic_DNA"/>
</dbReference>
<keyword evidence="2" id="KW-1185">Reference proteome</keyword>
<proteinExistence type="predicted"/>
<accession>A0AB37U8Y3</accession>
<protein>
    <submittedName>
        <fullName evidence="1">Uncharacterized protein</fullName>
    </submittedName>
</protein>